<organism evidence="2">
    <name type="scientific">Hanusia phi</name>
    <dbReference type="NCBI Taxonomy" id="3032"/>
    <lineage>
        <taxon>Eukaryota</taxon>
        <taxon>Cryptophyceae</taxon>
        <taxon>Pyrenomonadales</taxon>
        <taxon>Geminigeraceae</taxon>
        <taxon>Hanusia</taxon>
    </lineage>
</organism>
<name>A0A7S0ES03_9CRYP</name>
<evidence type="ECO:0000313" key="2">
    <source>
        <dbReference type="EMBL" id="CAD8493281.1"/>
    </source>
</evidence>
<dbReference type="Pfam" id="PF03407">
    <property type="entry name" value="Nucleotid_trans"/>
    <property type="match status" value="1"/>
</dbReference>
<dbReference type="GO" id="GO:0005794">
    <property type="term" value="C:Golgi apparatus"/>
    <property type="evidence" value="ECO:0007669"/>
    <property type="project" value="TreeGrafter"/>
</dbReference>
<dbReference type="GO" id="GO:0016757">
    <property type="term" value="F:glycosyltransferase activity"/>
    <property type="evidence" value="ECO:0007669"/>
    <property type="project" value="TreeGrafter"/>
</dbReference>
<sequence>MWVMWYIKFMSDQNYYCVYPWIPSRQALVAKWNDADARAGKLYADSKLVENWDQNLVAWPSYIPSLDWNGHDKLIQPQVMKQRLSCDDQRSRLNLPKLQTAMQGMPRDIVILHFINSAFMPFMLSWLCNTQQMTGVHERTLVVTTDRGSEERVRTFSTRVHTMFLEGYNNINGDLDFDSLGYRRMLKARIEIITSVLEKSDLLFLTEPDAIWITNLLEIKDFVGSQADLTGFDDELGGKGAGFVLMRNNAAISCLWRKLLQKQELTLAPYQGQPNEIVTYDDNDQKYFNALIQDMEAAGMLRSATMDTCRFRTGKWYRREEWKDYFACMNVVPDIVNFNWMVGNQAKIQRAKLFGHWFLEEDGQTCKPIDQTLVRARASFTGGAGAMPQAAAAPPVPAPLPFPQAMPNMFVPPQPNFPGAQSPVNPVVPVNQFLLSSRMQQQGILLNNAYSKFRVNPAVNQRINNLLAERFRRVGKIRHAVK</sequence>
<reference evidence="2" key="1">
    <citation type="submission" date="2021-01" db="EMBL/GenBank/DDBJ databases">
        <authorList>
            <person name="Corre E."/>
            <person name="Pelletier E."/>
            <person name="Niang G."/>
            <person name="Scheremetjew M."/>
            <person name="Finn R."/>
            <person name="Kale V."/>
            <person name="Holt S."/>
            <person name="Cochrane G."/>
            <person name="Meng A."/>
            <person name="Brown T."/>
            <person name="Cohen L."/>
        </authorList>
    </citation>
    <scope>NUCLEOTIDE SEQUENCE</scope>
    <source>
        <strain evidence="2">CCMP325</strain>
    </source>
</reference>
<dbReference type="PANTHER" id="PTHR47032:SF1">
    <property type="entry name" value="UDP-D-XYLOSE:L-FUCOSE ALPHA-1,3-D-XYLOSYLTRANSFERASE-RELATED"/>
    <property type="match status" value="1"/>
</dbReference>
<protein>
    <recommendedName>
        <fullName evidence="1">Nucleotide-diphospho-sugar transferase domain-containing protein</fullName>
    </recommendedName>
</protein>
<evidence type="ECO:0000259" key="1">
    <source>
        <dbReference type="Pfam" id="PF03407"/>
    </source>
</evidence>
<accession>A0A7S0ES03</accession>
<dbReference type="PANTHER" id="PTHR47032">
    <property type="entry name" value="UDP-D-XYLOSE:L-FUCOSE ALPHA-1,3-D-XYLOSYLTRANSFERASE-RELATED"/>
    <property type="match status" value="1"/>
</dbReference>
<gene>
    <name evidence="2" type="ORF">HPHI1048_LOCUS15512</name>
</gene>
<proteinExistence type="predicted"/>
<dbReference type="EMBL" id="HBEO01022965">
    <property type="protein sequence ID" value="CAD8493281.1"/>
    <property type="molecule type" value="Transcribed_RNA"/>
</dbReference>
<dbReference type="InterPro" id="IPR052636">
    <property type="entry name" value="UDP-D-xylose:L-fucose_XylT"/>
</dbReference>
<dbReference type="InterPro" id="IPR005069">
    <property type="entry name" value="Nucl-diP-sugar_transferase"/>
</dbReference>
<feature type="domain" description="Nucleotide-diphospho-sugar transferase" evidence="1">
    <location>
        <begin position="136"/>
        <end position="350"/>
    </location>
</feature>
<dbReference type="AlphaFoldDB" id="A0A7S0ES03"/>